<reference evidence="2 3" key="1">
    <citation type="submission" date="2017-09" db="EMBL/GenBank/DDBJ databases">
        <authorList>
            <person name="Ehlers B."/>
            <person name="Leendertz F.H."/>
        </authorList>
    </citation>
    <scope>NUCLEOTIDE SEQUENCE [LARGE SCALE GENOMIC DNA]</scope>
    <source>
        <strain evidence="2 3">DSM 18289</strain>
    </source>
</reference>
<protein>
    <submittedName>
        <fullName evidence="2">Uncharacterized protein</fullName>
    </submittedName>
</protein>
<evidence type="ECO:0000313" key="3">
    <source>
        <dbReference type="Proteomes" id="UP000219439"/>
    </source>
</evidence>
<evidence type="ECO:0000256" key="1">
    <source>
        <dbReference type="SAM" id="MobiDB-lite"/>
    </source>
</evidence>
<keyword evidence="3" id="KW-1185">Reference proteome</keyword>
<evidence type="ECO:0000313" key="2">
    <source>
        <dbReference type="EMBL" id="SNZ07446.1"/>
    </source>
</evidence>
<dbReference type="EMBL" id="OBEL01000001">
    <property type="protein sequence ID" value="SNZ07446.1"/>
    <property type="molecule type" value="Genomic_DNA"/>
</dbReference>
<sequence>MGKLEADICISSLPFPPSHRSDIELWYFDPQHGEVQISAGSPNSNWVATRPVTFTNDGKPAIFDTVTRGTGKLGKTRDSKVSLDAPPSAI</sequence>
<name>A0A285NHU9_9HYPH</name>
<accession>A0A285NHU9</accession>
<feature type="region of interest" description="Disordered" evidence="1">
    <location>
        <begin position="65"/>
        <end position="90"/>
    </location>
</feature>
<proteinExistence type="predicted"/>
<dbReference type="AlphaFoldDB" id="A0A285NHU9"/>
<organism evidence="2 3">
    <name type="scientific">Cohaesibacter gelatinilyticus</name>
    <dbReference type="NCBI Taxonomy" id="372072"/>
    <lineage>
        <taxon>Bacteria</taxon>
        <taxon>Pseudomonadati</taxon>
        <taxon>Pseudomonadota</taxon>
        <taxon>Alphaproteobacteria</taxon>
        <taxon>Hyphomicrobiales</taxon>
        <taxon>Cohaesibacteraceae</taxon>
    </lineage>
</organism>
<gene>
    <name evidence="2" type="ORF">SAMN06265368_0968</name>
</gene>
<dbReference type="Proteomes" id="UP000219439">
    <property type="component" value="Unassembled WGS sequence"/>
</dbReference>